<keyword evidence="2" id="KW-0813">Transport</keyword>
<dbReference type="SMART" id="SM00382">
    <property type="entry name" value="AAA"/>
    <property type="match status" value="1"/>
</dbReference>
<dbReference type="InterPro" id="IPR017871">
    <property type="entry name" value="ABC_transporter-like_CS"/>
</dbReference>
<dbReference type="Gene3D" id="3.40.50.300">
    <property type="entry name" value="P-loop containing nucleotide triphosphate hydrolases"/>
    <property type="match status" value="1"/>
</dbReference>
<dbReference type="AlphaFoldDB" id="A0A1G8A457"/>
<dbReference type="InterPro" id="IPR003593">
    <property type="entry name" value="AAA+_ATPase"/>
</dbReference>
<keyword evidence="3" id="KW-0547">Nucleotide-binding</keyword>
<evidence type="ECO:0000259" key="6">
    <source>
        <dbReference type="PROSITE" id="PS50893"/>
    </source>
</evidence>
<dbReference type="SUPFAM" id="SSF52540">
    <property type="entry name" value="P-loop containing nucleoside triphosphate hydrolases"/>
    <property type="match status" value="1"/>
</dbReference>
<name>A0A1G8A457_9ACTN</name>
<keyword evidence="8" id="KW-1185">Reference proteome</keyword>
<dbReference type="PANTHER" id="PTHR43820">
    <property type="entry name" value="HIGH-AFFINITY BRANCHED-CHAIN AMINO ACID TRANSPORT ATP-BINDING PROTEIN LIVF"/>
    <property type="match status" value="1"/>
</dbReference>
<keyword evidence="4 7" id="KW-0067">ATP-binding</keyword>
<dbReference type="OrthoDB" id="9776369at2"/>
<dbReference type="InterPro" id="IPR052156">
    <property type="entry name" value="BCAA_Transport_ATP-bd_LivF"/>
</dbReference>
<evidence type="ECO:0000256" key="3">
    <source>
        <dbReference type="ARBA" id="ARBA00022741"/>
    </source>
</evidence>
<dbReference type="Proteomes" id="UP000198863">
    <property type="component" value="Unassembled WGS sequence"/>
</dbReference>
<dbReference type="PROSITE" id="PS00211">
    <property type="entry name" value="ABC_TRANSPORTER_1"/>
    <property type="match status" value="1"/>
</dbReference>
<evidence type="ECO:0000256" key="4">
    <source>
        <dbReference type="ARBA" id="ARBA00022840"/>
    </source>
</evidence>
<feature type="domain" description="ABC transporter" evidence="6">
    <location>
        <begin position="4"/>
        <end position="235"/>
    </location>
</feature>
<proteinExistence type="inferred from homology"/>
<dbReference type="EMBL" id="FNCF01000010">
    <property type="protein sequence ID" value="SDH15643.1"/>
    <property type="molecule type" value="Genomic_DNA"/>
</dbReference>
<evidence type="ECO:0000256" key="1">
    <source>
        <dbReference type="ARBA" id="ARBA00005417"/>
    </source>
</evidence>
<dbReference type="GO" id="GO:0005524">
    <property type="term" value="F:ATP binding"/>
    <property type="evidence" value="ECO:0007669"/>
    <property type="project" value="UniProtKB-KW"/>
</dbReference>
<evidence type="ECO:0000313" key="8">
    <source>
        <dbReference type="Proteomes" id="UP000198863"/>
    </source>
</evidence>
<dbReference type="GO" id="GO:0016887">
    <property type="term" value="F:ATP hydrolysis activity"/>
    <property type="evidence" value="ECO:0007669"/>
    <property type="project" value="InterPro"/>
</dbReference>
<dbReference type="PROSITE" id="PS50893">
    <property type="entry name" value="ABC_TRANSPORTER_2"/>
    <property type="match status" value="1"/>
</dbReference>
<organism evidence="7 8">
    <name type="scientific">Klenkia brasiliensis</name>
    <dbReference type="NCBI Taxonomy" id="333142"/>
    <lineage>
        <taxon>Bacteria</taxon>
        <taxon>Bacillati</taxon>
        <taxon>Actinomycetota</taxon>
        <taxon>Actinomycetes</taxon>
        <taxon>Geodermatophilales</taxon>
        <taxon>Geodermatophilaceae</taxon>
        <taxon>Klenkia</taxon>
    </lineage>
</organism>
<dbReference type="GO" id="GO:0015658">
    <property type="term" value="F:branched-chain amino acid transmembrane transporter activity"/>
    <property type="evidence" value="ECO:0007669"/>
    <property type="project" value="TreeGrafter"/>
</dbReference>
<dbReference type="RefSeq" id="WP_091069162.1">
    <property type="nucleotide sequence ID" value="NZ_FNCF01000010.1"/>
</dbReference>
<dbReference type="PANTHER" id="PTHR43820:SF4">
    <property type="entry name" value="HIGH-AFFINITY BRANCHED-CHAIN AMINO ACID TRANSPORT ATP-BINDING PROTEIN LIVF"/>
    <property type="match status" value="1"/>
</dbReference>
<evidence type="ECO:0000256" key="2">
    <source>
        <dbReference type="ARBA" id="ARBA00022448"/>
    </source>
</evidence>
<evidence type="ECO:0000313" key="7">
    <source>
        <dbReference type="EMBL" id="SDH15643.1"/>
    </source>
</evidence>
<sequence length="235" mass="24698">MSLLEVRGLRAGYGAADVLHGIDLTVDEGEVAVVLGANGAGKTTTMKALAGMLPRRGEVRLGGAELGTRPDRVVAAGMSLVPQGRGTLATLSVLDNLHVGAATRKDRKGIAEDVERWFDTFPVLRERSGQSAGLLSGGEQQMLAVARALMSRPQLLLCDEPSLGLAPIVVQGLFATLGAINAEQGTALLVVEQNAELALDLAHRVHLLEVGEVAATGTAEDFRRDDAVRRAYLGF</sequence>
<gene>
    <name evidence="7" type="ORF">SAMN05660324_0043</name>
</gene>
<dbReference type="CDD" id="cd03224">
    <property type="entry name" value="ABC_TM1139_LivF_branched"/>
    <property type="match status" value="1"/>
</dbReference>
<comment type="similarity">
    <text evidence="1">Belongs to the ABC transporter superfamily.</text>
</comment>
<evidence type="ECO:0000256" key="5">
    <source>
        <dbReference type="ARBA" id="ARBA00022970"/>
    </source>
</evidence>
<accession>A0A1G8A457</accession>
<dbReference type="GO" id="GO:0015807">
    <property type="term" value="P:L-amino acid transport"/>
    <property type="evidence" value="ECO:0007669"/>
    <property type="project" value="TreeGrafter"/>
</dbReference>
<keyword evidence="5" id="KW-0029">Amino-acid transport</keyword>
<dbReference type="InterPro" id="IPR027417">
    <property type="entry name" value="P-loop_NTPase"/>
</dbReference>
<reference evidence="8" key="1">
    <citation type="submission" date="2016-10" db="EMBL/GenBank/DDBJ databases">
        <authorList>
            <person name="Varghese N."/>
            <person name="Submissions S."/>
        </authorList>
    </citation>
    <scope>NUCLEOTIDE SEQUENCE [LARGE SCALE GENOMIC DNA]</scope>
    <source>
        <strain evidence="8">DSM 44526</strain>
    </source>
</reference>
<dbReference type="InterPro" id="IPR003439">
    <property type="entry name" value="ABC_transporter-like_ATP-bd"/>
</dbReference>
<protein>
    <submittedName>
        <fullName evidence="7">Branched-chain amino acid transport system ATP-binding protein</fullName>
    </submittedName>
</protein>
<dbReference type="Pfam" id="PF00005">
    <property type="entry name" value="ABC_tran"/>
    <property type="match status" value="1"/>
</dbReference>